<evidence type="ECO:0000256" key="2">
    <source>
        <dbReference type="ARBA" id="ARBA00023012"/>
    </source>
</evidence>
<comment type="caution">
    <text evidence="9">The sequence shown here is derived from an EMBL/GenBank/DDBJ whole genome shotgun (WGS) entry which is preliminary data.</text>
</comment>
<dbReference type="InterPro" id="IPR011990">
    <property type="entry name" value="TPR-like_helical_dom_sf"/>
</dbReference>
<evidence type="ECO:0000256" key="5">
    <source>
        <dbReference type="ARBA" id="ARBA00023163"/>
    </source>
</evidence>
<evidence type="ECO:0000256" key="1">
    <source>
        <dbReference type="ARBA" id="ARBA00005820"/>
    </source>
</evidence>
<dbReference type="InterPro" id="IPR005158">
    <property type="entry name" value="BTAD"/>
</dbReference>
<name>A0A6G4WYS0_9ACTN</name>
<keyword evidence="5" id="KW-0804">Transcription</keyword>
<keyword evidence="4 6" id="KW-0238">DNA-binding</keyword>
<evidence type="ECO:0000256" key="3">
    <source>
        <dbReference type="ARBA" id="ARBA00023015"/>
    </source>
</evidence>
<evidence type="ECO:0000313" key="9">
    <source>
        <dbReference type="EMBL" id="NGO69780.1"/>
    </source>
</evidence>
<evidence type="ECO:0000256" key="6">
    <source>
        <dbReference type="PROSITE-ProRule" id="PRU01091"/>
    </source>
</evidence>
<evidence type="ECO:0000259" key="8">
    <source>
        <dbReference type="PROSITE" id="PS51755"/>
    </source>
</evidence>
<dbReference type="SMART" id="SM01043">
    <property type="entry name" value="BTAD"/>
    <property type="match status" value="1"/>
</dbReference>
<dbReference type="CDD" id="cd15831">
    <property type="entry name" value="BTAD"/>
    <property type="match status" value="1"/>
</dbReference>
<dbReference type="EMBL" id="JAAKZZ010000139">
    <property type="protein sequence ID" value="NGO69780.1"/>
    <property type="molecule type" value="Genomic_DNA"/>
</dbReference>
<dbReference type="InterPro" id="IPR016032">
    <property type="entry name" value="Sig_transdc_resp-reg_C-effctor"/>
</dbReference>
<dbReference type="PROSITE" id="PS51755">
    <property type="entry name" value="OMPR_PHOB"/>
    <property type="match status" value="1"/>
</dbReference>
<dbReference type="InterPro" id="IPR036388">
    <property type="entry name" value="WH-like_DNA-bd_sf"/>
</dbReference>
<accession>A0A6G4WYS0</accession>
<evidence type="ECO:0000256" key="7">
    <source>
        <dbReference type="SAM" id="MobiDB-lite"/>
    </source>
</evidence>
<dbReference type="Gene3D" id="1.25.40.10">
    <property type="entry name" value="Tetratricopeptide repeat domain"/>
    <property type="match status" value="1"/>
</dbReference>
<feature type="non-terminal residue" evidence="9">
    <location>
        <position position="269"/>
    </location>
</feature>
<dbReference type="PANTHER" id="PTHR35807">
    <property type="entry name" value="TRANSCRIPTIONAL REGULATOR REDD-RELATED"/>
    <property type="match status" value="1"/>
</dbReference>
<gene>
    <name evidence="9" type="ORF">G5C65_15725</name>
</gene>
<feature type="DNA-binding region" description="OmpR/PhoB-type" evidence="6">
    <location>
        <begin position="1"/>
        <end position="89"/>
    </location>
</feature>
<dbReference type="SMART" id="SM00862">
    <property type="entry name" value="Trans_reg_C"/>
    <property type="match status" value="1"/>
</dbReference>
<dbReference type="PANTHER" id="PTHR35807:SF1">
    <property type="entry name" value="TRANSCRIPTIONAL REGULATOR REDD"/>
    <property type="match status" value="1"/>
</dbReference>
<keyword evidence="3" id="KW-0805">Transcription regulation</keyword>
<protein>
    <submittedName>
        <fullName evidence="9">AfsR/SARP family transcriptional regulator</fullName>
    </submittedName>
</protein>
<feature type="region of interest" description="Disordered" evidence="7">
    <location>
        <begin position="246"/>
        <end position="269"/>
    </location>
</feature>
<dbReference type="Pfam" id="PF00486">
    <property type="entry name" value="Trans_reg_C"/>
    <property type="match status" value="1"/>
</dbReference>
<keyword evidence="2" id="KW-0902">Two-component regulatory system</keyword>
<dbReference type="InterPro" id="IPR051677">
    <property type="entry name" value="AfsR-DnrI-RedD_regulator"/>
</dbReference>
<organism evidence="9 10">
    <name type="scientific">Streptomyces boncukensis</name>
    <dbReference type="NCBI Taxonomy" id="2711219"/>
    <lineage>
        <taxon>Bacteria</taxon>
        <taxon>Bacillati</taxon>
        <taxon>Actinomycetota</taxon>
        <taxon>Actinomycetes</taxon>
        <taxon>Kitasatosporales</taxon>
        <taxon>Streptomycetaceae</taxon>
        <taxon>Streptomyces</taxon>
    </lineage>
</organism>
<dbReference type="RefSeq" id="WP_165299461.1">
    <property type="nucleotide sequence ID" value="NZ_JAAKZZ010000139.1"/>
</dbReference>
<feature type="domain" description="OmpR/PhoB-type" evidence="8">
    <location>
        <begin position="1"/>
        <end position="89"/>
    </location>
</feature>
<dbReference type="AlphaFoldDB" id="A0A6G4WYS0"/>
<evidence type="ECO:0000256" key="4">
    <source>
        <dbReference type="ARBA" id="ARBA00023125"/>
    </source>
</evidence>
<dbReference type="Proteomes" id="UP000477722">
    <property type="component" value="Unassembled WGS sequence"/>
</dbReference>
<dbReference type="GO" id="GO:0003677">
    <property type="term" value="F:DNA binding"/>
    <property type="evidence" value="ECO:0007669"/>
    <property type="project" value="UniProtKB-UniRule"/>
</dbReference>
<sequence>MQISILGPLQVRTQDGPVAVSGARLRTLLTLLALHANQVVTNRRLIDGIWGGDPPSGALHALRALVSRLRRVLPEPVIVSRTTGYELSLPPEAVDIRRFERLAALGRGQLASDPGAAARTLREALDLWRGNPLSEIEDTELAHGARTALTDLRTGAVEDRVEAELRLGAGPRLTAELAGLVELHPMRERLRGQLMQALYSAGRQAEALEVFEEARRMLGSGLGVDPSPLLKATHMAILQGRPVADVTGEYGEGAPPPLPAPRTEASPST</sequence>
<dbReference type="GO" id="GO:0006355">
    <property type="term" value="P:regulation of DNA-templated transcription"/>
    <property type="evidence" value="ECO:0007669"/>
    <property type="project" value="InterPro"/>
</dbReference>
<proteinExistence type="inferred from homology"/>
<dbReference type="SUPFAM" id="SSF46894">
    <property type="entry name" value="C-terminal effector domain of the bipartite response regulators"/>
    <property type="match status" value="1"/>
</dbReference>
<comment type="similarity">
    <text evidence="1">Belongs to the AfsR/DnrI/RedD regulatory family.</text>
</comment>
<dbReference type="InterPro" id="IPR001867">
    <property type="entry name" value="OmpR/PhoB-type_DNA-bd"/>
</dbReference>
<dbReference type="GO" id="GO:0000160">
    <property type="term" value="P:phosphorelay signal transduction system"/>
    <property type="evidence" value="ECO:0007669"/>
    <property type="project" value="UniProtKB-KW"/>
</dbReference>
<keyword evidence="10" id="KW-1185">Reference proteome</keyword>
<dbReference type="Gene3D" id="1.10.10.10">
    <property type="entry name" value="Winged helix-like DNA-binding domain superfamily/Winged helix DNA-binding domain"/>
    <property type="match status" value="1"/>
</dbReference>
<dbReference type="Pfam" id="PF03704">
    <property type="entry name" value="BTAD"/>
    <property type="match status" value="1"/>
</dbReference>
<dbReference type="SUPFAM" id="SSF48452">
    <property type="entry name" value="TPR-like"/>
    <property type="match status" value="1"/>
</dbReference>
<evidence type="ECO:0000313" key="10">
    <source>
        <dbReference type="Proteomes" id="UP000477722"/>
    </source>
</evidence>
<reference evidence="9 10" key="1">
    <citation type="submission" date="2020-02" db="EMBL/GenBank/DDBJ databases">
        <title>Whole-genome analyses of novel actinobacteria.</title>
        <authorList>
            <person name="Sahin N."/>
            <person name="Tatar D."/>
        </authorList>
    </citation>
    <scope>NUCLEOTIDE SEQUENCE [LARGE SCALE GENOMIC DNA]</scope>
    <source>
        <strain evidence="9 10">SB3404</strain>
    </source>
</reference>